<evidence type="ECO:0000313" key="5">
    <source>
        <dbReference type="Proteomes" id="UP000653099"/>
    </source>
</evidence>
<dbReference type="SFLD" id="SFLDG00179">
    <property type="entry name" value="mandelate_racemase"/>
    <property type="match status" value="1"/>
</dbReference>
<dbReference type="Gene3D" id="3.20.20.120">
    <property type="entry name" value="Enolase-like C-terminal domain"/>
    <property type="match status" value="1"/>
</dbReference>
<reference evidence="4" key="1">
    <citation type="journal article" date="2014" name="Int. J. Syst. Evol. Microbiol.">
        <title>Complete genome sequence of Corynebacterium casei LMG S-19264T (=DSM 44701T), isolated from a smear-ripened cheese.</title>
        <authorList>
            <consortium name="US DOE Joint Genome Institute (JGI-PGF)"/>
            <person name="Walter F."/>
            <person name="Albersmeier A."/>
            <person name="Kalinowski J."/>
            <person name="Ruckert C."/>
        </authorList>
    </citation>
    <scope>NUCLEOTIDE SEQUENCE</scope>
    <source>
        <strain evidence="4">JCM 14359</strain>
    </source>
</reference>
<dbReference type="Gene3D" id="3.30.390.10">
    <property type="entry name" value="Enolase-like, N-terminal domain"/>
    <property type="match status" value="1"/>
</dbReference>
<dbReference type="PANTHER" id="PTHR48080">
    <property type="entry name" value="D-GALACTONATE DEHYDRATASE-RELATED"/>
    <property type="match status" value="1"/>
</dbReference>
<dbReference type="CDD" id="cd03316">
    <property type="entry name" value="MR_like"/>
    <property type="match status" value="1"/>
</dbReference>
<dbReference type="InterPro" id="IPR013341">
    <property type="entry name" value="Mandelate_racemase_N_dom"/>
</dbReference>
<dbReference type="InterPro" id="IPR029017">
    <property type="entry name" value="Enolase-like_N"/>
</dbReference>
<evidence type="ECO:0000259" key="3">
    <source>
        <dbReference type="SMART" id="SM00922"/>
    </source>
</evidence>
<dbReference type="SUPFAM" id="SSF54826">
    <property type="entry name" value="Enolase N-terminal domain-like"/>
    <property type="match status" value="1"/>
</dbReference>
<dbReference type="OrthoDB" id="42605at2157"/>
<sequence length="421" mass="46222">MTDDEQPDYRIPQGGGVPWRDMGMEETHRPPERDVSITGIETMAVAGNFTWGIVKVETDAGVYGLGETFRAEAALDMADRMDVDLAGENPLDTDRVRELLEQRYTGCGRIGRAAFTAIETACYDIKGKLLDVPVYELLGGKYRDEIKIYCDTHGGESLGEASEHDPQDIYTPESYARAAREVVDEGFEALKFDLDVPTHADYDEANRRMDNAALEHKVSLIEAVRDEVGYDVDLGVDLHWNFTTETAVRLGTKLERFDLAWIEDPVPPQKTESQARVTDALDTPVLTGENLVTVDQFNHAAREGMLDIAAPDVNKCGGLGEYVDIATVCDLYGVPIASHNISSPLGTVAGAHVSAAIPNFLCMEWHARDVPWWNDMVTRTGGSGPILEDGYIDLPEGPGLGVELNRDLVAEYLTDGSELVV</sequence>
<dbReference type="RefSeq" id="WP_188787296.1">
    <property type="nucleotide sequence ID" value="NZ_BMOC01000012.1"/>
</dbReference>
<protein>
    <recommendedName>
        <fullName evidence="3">Mandelate racemase/muconate lactonizing enzyme C-terminal domain-containing protein</fullName>
    </recommendedName>
</protein>
<dbReference type="EMBL" id="BMOC01000012">
    <property type="protein sequence ID" value="GGJ10394.1"/>
    <property type="molecule type" value="Genomic_DNA"/>
</dbReference>
<dbReference type="PROSITE" id="PS00909">
    <property type="entry name" value="MR_MLE_2"/>
    <property type="match status" value="1"/>
</dbReference>
<name>A0A830EBN5_9EURY</name>
<dbReference type="Pfam" id="PF13378">
    <property type="entry name" value="MR_MLE_C"/>
    <property type="match status" value="1"/>
</dbReference>
<evidence type="ECO:0000256" key="2">
    <source>
        <dbReference type="SAM" id="MobiDB-lite"/>
    </source>
</evidence>
<accession>A0A830EBN5</accession>
<comment type="caution">
    <text evidence="4">The sequence shown here is derived from an EMBL/GenBank/DDBJ whole genome shotgun (WGS) entry which is preliminary data.</text>
</comment>
<dbReference type="InterPro" id="IPR018110">
    <property type="entry name" value="Mandel_Rmase/mucon_lact_enz_CS"/>
</dbReference>
<dbReference type="InterPro" id="IPR034593">
    <property type="entry name" value="DgoD-like"/>
</dbReference>
<evidence type="ECO:0000313" key="4">
    <source>
        <dbReference type="EMBL" id="GGJ10394.1"/>
    </source>
</evidence>
<feature type="compositionally biased region" description="Basic and acidic residues" evidence="2">
    <location>
        <begin position="22"/>
        <end position="34"/>
    </location>
</feature>
<dbReference type="GO" id="GO:0016829">
    <property type="term" value="F:lyase activity"/>
    <property type="evidence" value="ECO:0007669"/>
    <property type="project" value="UniProtKB-KW"/>
</dbReference>
<dbReference type="SFLD" id="SFLDS00001">
    <property type="entry name" value="Enolase"/>
    <property type="match status" value="1"/>
</dbReference>
<dbReference type="InterPro" id="IPR036849">
    <property type="entry name" value="Enolase-like_C_sf"/>
</dbReference>
<dbReference type="GO" id="GO:0009063">
    <property type="term" value="P:amino acid catabolic process"/>
    <property type="evidence" value="ECO:0007669"/>
    <property type="project" value="InterPro"/>
</dbReference>
<keyword evidence="1" id="KW-0456">Lyase</keyword>
<dbReference type="InterPro" id="IPR029065">
    <property type="entry name" value="Enolase_C-like"/>
</dbReference>
<evidence type="ECO:0000256" key="1">
    <source>
        <dbReference type="ARBA" id="ARBA00023239"/>
    </source>
</evidence>
<dbReference type="PANTHER" id="PTHR48080:SF2">
    <property type="entry name" value="D-GALACTONATE DEHYDRATASE"/>
    <property type="match status" value="1"/>
</dbReference>
<gene>
    <name evidence="4" type="ORF">GCM10008995_20270</name>
</gene>
<dbReference type="SUPFAM" id="SSF51604">
    <property type="entry name" value="Enolase C-terminal domain-like"/>
    <property type="match status" value="1"/>
</dbReference>
<feature type="region of interest" description="Disordered" evidence="2">
    <location>
        <begin position="1"/>
        <end position="34"/>
    </location>
</feature>
<organism evidence="4 5">
    <name type="scientific">Halobellus salinus</name>
    <dbReference type="NCBI Taxonomy" id="931585"/>
    <lineage>
        <taxon>Archaea</taxon>
        <taxon>Methanobacteriati</taxon>
        <taxon>Methanobacteriota</taxon>
        <taxon>Stenosarchaea group</taxon>
        <taxon>Halobacteria</taxon>
        <taxon>Halobacteriales</taxon>
        <taxon>Haloferacaceae</taxon>
        <taxon>Halobellus</taxon>
    </lineage>
</organism>
<dbReference type="SMART" id="SM00922">
    <property type="entry name" value="MR_MLE"/>
    <property type="match status" value="1"/>
</dbReference>
<keyword evidence="5" id="KW-1185">Reference proteome</keyword>
<dbReference type="AlphaFoldDB" id="A0A830EBN5"/>
<proteinExistence type="predicted"/>
<feature type="domain" description="Mandelate racemase/muconate lactonizing enzyme C-terminal" evidence="3">
    <location>
        <begin position="172"/>
        <end position="284"/>
    </location>
</feature>
<dbReference type="InterPro" id="IPR013342">
    <property type="entry name" value="Mandelate_racemase_C"/>
</dbReference>
<dbReference type="Proteomes" id="UP000653099">
    <property type="component" value="Unassembled WGS sequence"/>
</dbReference>
<reference evidence="4" key="2">
    <citation type="submission" date="2020-09" db="EMBL/GenBank/DDBJ databases">
        <authorList>
            <person name="Sun Q."/>
            <person name="Ohkuma M."/>
        </authorList>
    </citation>
    <scope>NUCLEOTIDE SEQUENCE</scope>
    <source>
        <strain evidence="4">JCM 14359</strain>
    </source>
</reference>
<dbReference type="Pfam" id="PF02746">
    <property type="entry name" value="MR_MLE_N"/>
    <property type="match status" value="1"/>
</dbReference>